<evidence type="ECO:0000256" key="1">
    <source>
        <dbReference type="ARBA" id="ARBA00010090"/>
    </source>
</evidence>
<gene>
    <name evidence="4" type="primary">Apol6</name>
</gene>
<accession>A0A1S3FWG3</accession>
<dbReference type="PANTHER" id="PTHR14096:SF7">
    <property type="entry name" value="APOLIPOPROTEIN L6"/>
    <property type="match status" value="1"/>
</dbReference>
<comment type="similarity">
    <text evidence="1">Belongs to the apolipoprotein L family.</text>
</comment>
<dbReference type="GO" id="GO:0006869">
    <property type="term" value="P:lipid transport"/>
    <property type="evidence" value="ECO:0007669"/>
    <property type="project" value="InterPro"/>
</dbReference>
<reference evidence="4" key="1">
    <citation type="submission" date="2025-08" db="UniProtKB">
        <authorList>
            <consortium name="RefSeq"/>
        </authorList>
    </citation>
    <scope>IDENTIFICATION</scope>
    <source>
        <tissue evidence="4">Kidney</tissue>
    </source>
</reference>
<organism evidence="3 4">
    <name type="scientific">Dipodomys ordii</name>
    <name type="common">Ord's kangaroo rat</name>
    <dbReference type="NCBI Taxonomy" id="10020"/>
    <lineage>
        <taxon>Eukaryota</taxon>
        <taxon>Metazoa</taxon>
        <taxon>Chordata</taxon>
        <taxon>Craniata</taxon>
        <taxon>Vertebrata</taxon>
        <taxon>Euteleostomi</taxon>
        <taxon>Mammalia</taxon>
        <taxon>Eutheria</taxon>
        <taxon>Euarchontoglires</taxon>
        <taxon>Glires</taxon>
        <taxon>Rodentia</taxon>
        <taxon>Castorimorpha</taxon>
        <taxon>Heteromyidae</taxon>
        <taxon>Dipodomyinae</taxon>
        <taxon>Dipodomys</taxon>
    </lineage>
</organism>
<keyword evidence="3" id="KW-1185">Reference proteome</keyword>
<dbReference type="Proteomes" id="UP000081671">
    <property type="component" value="Unplaced"/>
</dbReference>
<evidence type="ECO:0000256" key="2">
    <source>
        <dbReference type="SAM" id="Phobius"/>
    </source>
</evidence>
<dbReference type="InParanoid" id="A0A1S3FWG3"/>
<dbReference type="Pfam" id="PF05461">
    <property type="entry name" value="ApoL"/>
    <property type="match status" value="1"/>
</dbReference>
<dbReference type="GeneID" id="105992089"/>
<dbReference type="PANTHER" id="PTHR14096">
    <property type="entry name" value="APOLIPOPROTEIN L"/>
    <property type="match status" value="1"/>
</dbReference>
<name>A0A1S3FWG3_DIPOR</name>
<dbReference type="InterPro" id="IPR008405">
    <property type="entry name" value="ApoL"/>
</dbReference>
<keyword evidence="2" id="KW-0472">Membrane</keyword>
<dbReference type="OrthoDB" id="6146578at2759"/>
<proteinExistence type="inferred from homology"/>
<dbReference type="GO" id="GO:0042157">
    <property type="term" value="P:lipoprotein metabolic process"/>
    <property type="evidence" value="ECO:0007669"/>
    <property type="project" value="InterPro"/>
</dbReference>
<dbReference type="KEGG" id="dord:105992089"/>
<sequence>MDLVLDQLPATQVVRDLEAGIDMQREEEDEGRTGEEEVLQDEEGLSAREQMFLEEFPRWKQDQKRVIRKLLRLADEIDANHQRATKTKVISSSTAVISGIMSILGLALAPATAGGSLMLTAAGQGLGTIAGITNIVSDVFKNSRNKKAQAQANSLMGSEDKEFQQAGGGKTAYVTALGKIVYACGNAVDNIKRNAQAYCLARTRPHLATAAKQLLKTGQVSAKSSRQVQKAFEGTVLAMKKRALMSGGVMAIIFLYQDSVALADDLKQLKEGTRAELAKELWDKARELEELVAECTYYYERLQKKKLKKESF</sequence>
<dbReference type="GO" id="GO:0005576">
    <property type="term" value="C:extracellular region"/>
    <property type="evidence" value="ECO:0007669"/>
    <property type="project" value="InterPro"/>
</dbReference>
<keyword evidence="2" id="KW-1133">Transmembrane helix</keyword>
<feature type="transmembrane region" description="Helical" evidence="2">
    <location>
        <begin position="89"/>
        <end position="111"/>
    </location>
</feature>
<evidence type="ECO:0000313" key="4">
    <source>
        <dbReference type="RefSeq" id="XP_012880364.1"/>
    </source>
</evidence>
<protein>
    <submittedName>
        <fullName evidence="4">Apolipoprotein L6</fullName>
    </submittedName>
</protein>
<dbReference type="GO" id="GO:0016020">
    <property type="term" value="C:membrane"/>
    <property type="evidence" value="ECO:0007669"/>
    <property type="project" value="TreeGrafter"/>
</dbReference>
<feature type="transmembrane region" description="Helical" evidence="2">
    <location>
        <begin position="117"/>
        <end position="137"/>
    </location>
</feature>
<dbReference type="RefSeq" id="XP_012880364.1">
    <property type="nucleotide sequence ID" value="XM_013024910.1"/>
</dbReference>
<dbReference type="AlphaFoldDB" id="A0A1S3FWG3"/>
<dbReference type="CTD" id="80830"/>
<keyword evidence="2" id="KW-0812">Transmembrane</keyword>
<dbReference type="GO" id="GO:0008289">
    <property type="term" value="F:lipid binding"/>
    <property type="evidence" value="ECO:0007669"/>
    <property type="project" value="InterPro"/>
</dbReference>
<evidence type="ECO:0000313" key="3">
    <source>
        <dbReference type="Proteomes" id="UP000081671"/>
    </source>
</evidence>